<evidence type="ECO:0000259" key="4">
    <source>
        <dbReference type="PROSITE" id="PS50043"/>
    </source>
</evidence>
<dbReference type="Proteomes" id="UP000295662">
    <property type="component" value="Unassembled WGS sequence"/>
</dbReference>
<dbReference type="Gene3D" id="3.40.50.2300">
    <property type="match status" value="1"/>
</dbReference>
<dbReference type="InterPro" id="IPR039420">
    <property type="entry name" value="WalR-like"/>
</dbReference>
<dbReference type="RefSeq" id="WP_133793753.1">
    <property type="nucleotide sequence ID" value="NZ_SOCA01000001.1"/>
</dbReference>
<reference evidence="6 7" key="1">
    <citation type="submission" date="2019-03" db="EMBL/GenBank/DDBJ databases">
        <title>Genomic Encyclopedia of Archaeal and Bacterial Type Strains, Phase II (KMG-II): from individual species to whole genera.</title>
        <authorList>
            <person name="Goeker M."/>
        </authorList>
    </citation>
    <scope>NUCLEOTIDE SEQUENCE [LARGE SCALE GENOMIC DNA]</scope>
    <source>
        <strain evidence="6 7">ATCC 25309</strain>
    </source>
</reference>
<keyword evidence="1 3" id="KW-0597">Phosphoprotein</keyword>
<dbReference type="PRINTS" id="PR00038">
    <property type="entry name" value="HTHLUXR"/>
</dbReference>
<dbReference type="InterPro" id="IPR016032">
    <property type="entry name" value="Sig_transdc_resp-reg_C-effctor"/>
</dbReference>
<sequence length="216" mass="23391">MAETAPTLQVWLVEDHKTYGERLMRALNKLEGIHCAQRFTACEDAFAALTMHAAPEVLLLDVGLPGVSGIEGIARLKQLAPKAAIVILTVFEDDDKIFRAICAGAAGYLLKTSSTEDIAAAIRSAAAGGSPINPRIARRVLEMLSKANEPPRDYGLTPREHEILQLLVQGLTIKAAAAQLGIGYYTADEYIRSVYEKLQVRSRGSAIAKAVHERLV</sequence>
<dbReference type="GO" id="GO:0003677">
    <property type="term" value="F:DNA binding"/>
    <property type="evidence" value="ECO:0007669"/>
    <property type="project" value="UniProtKB-KW"/>
</dbReference>
<dbReference type="InterPro" id="IPR058245">
    <property type="entry name" value="NreC/VraR/RcsB-like_REC"/>
</dbReference>
<feature type="domain" description="HTH luxR-type" evidence="4">
    <location>
        <begin position="149"/>
        <end position="214"/>
    </location>
</feature>
<dbReference type="GO" id="GO:0006355">
    <property type="term" value="P:regulation of DNA-templated transcription"/>
    <property type="evidence" value="ECO:0007669"/>
    <property type="project" value="InterPro"/>
</dbReference>
<dbReference type="GO" id="GO:0000160">
    <property type="term" value="P:phosphorelay signal transduction system"/>
    <property type="evidence" value="ECO:0007669"/>
    <property type="project" value="InterPro"/>
</dbReference>
<dbReference type="InterPro" id="IPR001789">
    <property type="entry name" value="Sig_transdc_resp-reg_receiver"/>
</dbReference>
<evidence type="ECO:0000313" key="7">
    <source>
        <dbReference type="Proteomes" id="UP000295662"/>
    </source>
</evidence>
<accession>A0A4R7ST12</accession>
<proteinExistence type="predicted"/>
<dbReference type="InterPro" id="IPR011006">
    <property type="entry name" value="CheY-like_superfamily"/>
</dbReference>
<organism evidence="6 7">
    <name type="scientific">Prosthecobacter fusiformis</name>
    <dbReference type="NCBI Taxonomy" id="48464"/>
    <lineage>
        <taxon>Bacteria</taxon>
        <taxon>Pseudomonadati</taxon>
        <taxon>Verrucomicrobiota</taxon>
        <taxon>Verrucomicrobiia</taxon>
        <taxon>Verrucomicrobiales</taxon>
        <taxon>Verrucomicrobiaceae</taxon>
        <taxon>Prosthecobacter</taxon>
    </lineage>
</organism>
<evidence type="ECO:0000313" key="6">
    <source>
        <dbReference type="EMBL" id="TDU81839.1"/>
    </source>
</evidence>
<dbReference type="Pfam" id="PF00072">
    <property type="entry name" value="Response_reg"/>
    <property type="match status" value="1"/>
</dbReference>
<gene>
    <name evidence="6" type="ORF">EI77_01149</name>
</gene>
<evidence type="ECO:0000256" key="3">
    <source>
        <dbReference type="PROSITE-ProRule" id="PRU00169"/>
    </source>
</evidence>
<dbReference type="Pfam" id="PF00196">
    <property type="entry name" value="GerE"/>
    <property type="match status" value="1"/>
</dbReference>
<evidence type="ECO:0000256" key="2">
    <source>
        <dbReference type="ARBA" id="ARBA00023125"/>
    </source>
</evidence>
<dbReference type="AlphaFoldDB" id="A0A4R7ST12"/>
<protein>
    <submittedName>
        <fullName evidence="6">LuxR family two component transcriptional regulator</fullName>
    </submittedName>
</protein>
<dbReference type="EMBL" id="SOCA01000001">
    <property type="protein sequence ID" value="TDU81839.1"/>
    <property type="molecule type" value="Genomic_DNA"/>
</dbReference>
<dbReference type="PROSITE" id="PS50110">
    <property type="entry name" value="RESPONSE_REGULATORY"/>
    <property type="match status" value="1"/>
</dbReference>
<dbReference type="CDD" id="cd17535">
    <property type="entry name" value="REC_NarL-like"/>
    <property type="match status" value="1"/>
</dbReference>
<dbReference type="SUPFAM" id="SSF52172">
    <property type="entry name" value="CheY-like"/>
    <property type="match status" value="1"/>
</dbReference>
<name>A0A4R7ST12_9BACT</name>
<feature type="modified residue" description="4-aspartylphosphate" evidence="3">
    <location>
        <position position="61"/>
    </location>
</feature>
<dbReference type="InterPro" id="IPR000792">
    <property type="entry name" value="Tscrpt_reg_LuxR_C"/>
</dbReference>
<dbReference type="PROSITE" id="PS50043">
    <property type="entry name" value="HTH_LUXR_2"/>
    <property type="match status" value="1"/>
</dbReference>
<evidence type="ECO:0000256" key="1">
    <source>
        <dbReference type="ARBA" id="ARBA00022553"/>
    </source>
</evidence>
<dbReference type="PANTHER" id="PTHR43214">
    <property type="entry name" value="TWO-COMPONENT RESPONSE REGULATOR"/>
    <property type="match status" value="1"/>
</dbReference>
<dbReference type="CDD" id="cd06170">
    <property type="entry name" value="LuxR_C_like"/>
    <property type="match status" value="1"/>
</dbReference>
<dbReference type="SUPFAM" id="SSF46894">
    <property type="entry name" value="C-terminal effector domain of the bipartite response regulators"/>
    <property type="match status" value="1"/>
</dbReference>
<keyword evidence="2" id="KW-0238">DNA-binding</keyword>
<dbReference type="OrthoDB" id="9796655at2"/>
<evidence type="ECO:0000259" key="5">
    <source>
        <dbReference type="PROSITE" id="PS50110"/>
    </source>
</evidence>
<feature type="domain" description="Response regulatory" evidence="5">
    <location>
        <begin position="9"/>
        <end position="126"/>
    </location>
</feature>
<dbReference type="SMART" id="SM00421">
    <property type="entry name" value="HTH_LUXR"/>
    <property type="match status" value="1"/>
</dbReference>
<keyword evidence="7" id="KW-1185">Reference proteome</keyword>
<dbReference type="SMART" id="SM00448">
    <property type="entry name" value="REC"/>
    <property type="match status" value="1"/>
</dbReference>
<comment type="caution">
    <text evidence="6">The sequence shown here is derived from an EMBL/GenBank/DDBJ whole genome shotgun (WGS) entry which is preliminary data.</text>
</comment>